<evidence type="ECO:0000313" key="2">
    <source>
        <dbReference type="EMBL" id="AFM39886.1"/>
    </source>
</evidence>
<dbReference type="SUPFAM" id="SSF50475">
    <property type="entry name" value="FMN-binding split barrel"/>
    <property type="match status" value="1"/>
</dbReference>
<proteinExistence type="predicted"/>
<dbReference type="InterPro" id="IPR012349">
    <property type="entry name" value="Split_barrel_FMN-bd"/>
</dbReference>
<organism evidence="2 3">
    <name type="scientific">Desulfosporosinus acidiphilus (strain DSM 22704 / JCM 16185 / SJ4)</name>
    <dbReference type="NCBI Taxonomy" id="646529"/>
    <lineage>
        <taxon>Bacteria</taxon>
        <taxon>Bacillati</taxon>
        <taxon>Bacillota</taxon>
        <taxon>Clostridia</taxon>
        <taxon>Eubacteriales</taxon>
        <taxon>Desulfitobacteriaceae</taxon>
        <taxon>Desulfosporosinus</taxon>
    </lineage>
</organism>
<dbReference type="HOGENOM" id="CLU_137964_2_0_9"/>
<evidence type="ECO:0000259" key="1">
    <source>
        <dbReference type="Pfam" id="PF01243"/>
    </source>
</evidence>
<dbReference type="Pfam" id="PF01243">
    <property type="entry name" value="PNPOx_N"/>
    <property type="match status" value="1"/>
</dbReference>
<dbReference type="InterPro" id="IPR011576">
    <property type="entry name" value="Pyridox_Oxase_N"/>
</dbReference>
<dbReference type="EMBL" id="CP003639">
    <property type="protein sequence ID" value="AFM39886.1"/>
    <property type="molecule type" value="Genomic_DNA"/>
</dbReference>
<dbReference type="AlphaFoldDB" id="I4D262"/>
<protein>
    <recommendedName>
        <fullName evidence="1">Pyridoxamine 5'-phosphate oxidase N-terminal domain-containing protein</fullName>
    </recommendedName>
</protein>
<gene>
    <name evidence="2" type="ordered locus">Desaci_0830</name>
</gene>
<dbReference type="RefSeq" id="WP_014825897.1">
    <property type="nucleotide sequence ID" value="NC_018068.1"/>
</dbReference>
<sequence length="129" mass="14866">METVFEFFKNNQVFFIATMDGDQPRNRPFGAVAKFEGKLYICTNNTKNVFKQIEKNTKIEIAALNKDGGWFRLEAKAIVDKRPEAKQAMLDQNPSLTKMYKVDDGVFEVLYFEDATATFMTTEPKTIKF</sequence>
<feature type="domain" description="Pyridoxamine 5'-phosphate oxidase N-terminal" evidence="1">
    <location>
        <begin position="2"/>
        <end position="89"/>
    </location>
</feature>
<dbReference type="Proteomes" id="UP000002892">
    <property type="component" value="Chromosome"/>
</dbReference>
<dbReference type="OrthoDB" id="9792542at2"/>
<reference evidence="2 3" key="1">
    <citation type="journal article" date="2012" name="J. Bacteriol.">
        <title>Complete genome sequences of Desulfosporosinus orientis DSM765T, Desulfosporosinus youngiae DSM17734T, Desulfosporosinus meridiei DSM13257T, and Desulfosporosinus acidiphilus DSM22704T.</title>
        <authorList>
            <person name="Pester M."/>
            <person name="Brambilla E."/>
            <person name="Alazard D."/>
            <person name="Rattei T."/>
            <person name="Weinmaier T."/>
            <person name="Han J."/>
            <person name="Lucas S."/>
            <person name="Lapidus A."/>
            <person name="Cheng J.F."/>
            <person name="Goodwin L."/>
            <person name="Pitluck S."/>
            <person name="Peters L."/>
            <person name="Ovchinnikova G."/>
            <person name="Teshima H."/>
            <person name="Detter J.C."/>
            <person name="Han C.S."/>
            <person name="Tapia R."/>
            <person name="Land M.L."/>
            <person name="Hauser L."/>
            <person name="Kyrpides N.C."/>
            <person name="Ivanova N.N."/>
            <person name="Pagani I."/>
            <person name="Huntmann M."/>
            <person name="Wei C.L."/>
            <person name="Davenport K.W."/>
            <person name="Daligault H."/>
            <person name="Chain P.S."/>
            <person name="Chen A."/>
            <person name="Mavromatis K."/>
            <person name="Markowitz V."/>
            <person name="Szeto E."/>
            <person name="Mikhailova N."/>
            <person name="Pati A."/>
            <person name="Wagner M."/>
            <person name="Woyke T."/>
            <person name="Ollivier B."/>
            <person name="Klenk H.P."/>
            <person name="Spring S."/>
            <person name="Loy A."/>
        </authorList>
    </citation>
    <scope>NUCLEOTIDE SEQUENCE [LARGE SCALE GENOMIC DNA]</scope>
    <source>
        <strain evidence="3">DSM 22704 / JCM 16185 / SJ4</strain>
    </source>
</reference>
<dbReference type="KEGG" id="dai:Desaci_0830"/>
<dbReference type="eggNOG" id="COG5015">
    <property type="taxonomic scope" value="Bacteria"/>
</dbReference>
<keyword evidence="3" id="KW-1185">Reference proteome</keyword>
<dbReference type="Gene3D" id="2.30.110.10">
    <property type="entry name" value="Electron Transport, Fmn-binding Protein, Chain A"/>
    <property type="match status" value="1"/>
</dbReference>
<accession>I4D262</accession>
<evidence type="ECO:0000313" key="3">
    <source>
        <dbReference type="Proteomes" id="UP000002892"/>
    </source>
</evidence>
<name>I4D262_DESAJ</name>